<dbReference type="Gene3D" id="3.40.630.40">
    <property type="entry name" value="Zn-dependent exopeptidases"/>
    <property type="match status" value="1"/>
</dbReference>
<dbReference type="RefSeq" id="WP_320005045.1">
    <property type="nucleotide sequence ID" value="NZ_JAUHJS010000007.1"/>
</dbReference>
<dbReference type="InterPro" id="IPR050695">
    <property type="entry name" value="N-acetylmuramoyl_amidase_3"/>
</dbReference>
<evidence type="ECO:0000259" key="5">
    <source>
        <dbReference type="SMART" id="SM00646"/>
    </source>
</evidence>
<evidence type="ECO:0000313" key="6">
    <source>
        <dbReference type="EMBL" id="MDN4166508.1"/>
    </source>
</evidence>
<organism evidence="6 7">
    <name type="scientific">Shiella aurantiaca</name>
    <dbReference type="NCBI Taxonomy" id="3058365"/>
    <lineage>
        <taxon>Bacteria</taxon>
        <taxon>Pseudomonadati</taxon>
        <taxon>Bacteroidota</taxon>
        <taxon>Cytophagia</taxon>
        <taxon>Cytophagales</taxon>
        <taxon>Shiellaceae</taxon>
        <taxon>Shiella</taxon>
    </lineage>
</organism>
<evidence type="ECO:0000256" key="2">
    <source>
        <dbReference type="ARBA" id="ARBA00011901"/>
    </source>
</evidence>
<evidence type="ECO:0000313" key="7">
    <source>
        <dbReference type="Proteomes" id="UP001168552"/>
    </source>
</evidence>
<dbReference type="Pfam" id="PF01520">
    <property type="entry name" value="Amidase_3"/>
    <property type="match status" value="1"/>
</dbReference>
<keyword evidence="4" id="KW-0812">Transmembrane</keyword>
<dbReference type="InterPro" id="IPR002508">
    <property type="entry name" value="MurNAc-LAA_cat"/>
</dbReference>
<gene>
    <name evidence="6" type="ORF">QWY31_13440</name>
</gene>
<evidence type="ECO:0000256" key="1">
    <source>
        <dbReference type="ARBA" id="ARBA00001561"/>
    </source>
</evidence>
<protein>
    <recommendedName>
        <fullName evidence="2">N-acetylmuramoyl-L-alanine amidase</fullName>
        <ecNumber evidence="2">3.5.1.28</ecNumber>
    </recommendedName>
</protein>
<name>A0ABT8F7Y8_9BACT</name>
<dbReference type="SUPFAM" id="SSF53187">
    <property type="entry name" value="Zn-dependent exopeptidases"/>
    <property type="match status" value="1"/>
</dbReference>
<keyword evidence="4" id="KW-1133">Transmembrane helix</keyword>
<dbReference type="SMART" id="SM00646">
    <property type="entry name" value="Ami_3"/>
    <property type="match status" value="1"/>
</dbReference>
<dbReference type="EMBL" id="JAUHJS010000007">
    <property type="protein sequence ID" value="MDN4166508.1"/>
    <property type="molecule type" value="Genomic_DNA"/>
</dbReference>
<keyword evidence="4" id="KW-0472">Membrane</keyword>
<dbReference type="Proteomes" id="UP001168552">
    <property type="component" value="Unassembled WGS sequence"/>
</dbReference>
<proteinExistence type="predicted"/>
<keyword evidence="7" id="KW-1185">Reference proteome</keyword>
<evidence type="ECO:0000256" key="4">
    <source>
        <dbReference type="SAM" id="Phobius"/>
    </source>
</evidence>
<dbReference type="CDD" id="cd02696">
    <property type="entry name" value="MurNAc-LAA"/>
    <property type="match status" value="1"/>
</dbReference>
<feature type="transmembrane region" description="Helical" evidence="4">
    <location>
        <begin position="18"/>
        <end position="38"/>
    </location>
</feature>
<accession>A0ABT8F7Y8</accession>
<dbReference type="EC" id="3.5.1.28" evidence="2"/>
<dbReference type="PANTHER" id="PTHR30404">
    <property type="entry name" value="N-ACETYLMURAMOYL-L-ALANINE AMIDASE"/>
    <property type="match status" value="1"/>
</dbReference>
<feature type="domain" description="MurNAc-LAA" evidence="5">
    <location>
        <begin position="106"/>
        <end position="264"/>
    </location>
</feature>
<comment type="catalytic activity">
    <reaction evidence="1">
        <text>Hydrolyzes the link between N-acetylmuramoyl residues and L-amino acid residues in certain cell-wall glycopeptides.</text>
        <dbReference type="EC" id="3.5.1.28"/>
    </reaction>
</comment>
<reference evidence="6" key="1">
    <citation type="submission" date="2023-06" db="EMBL/GenBank/DDBJ databases">
        <title>Cytophagales bacterium Strain LB-30, isolated from soil.</title>
        <authorList>
            <person name="Liu B."/>
        </authorList>
    </citation>
    <scope>NUCLEOTIDE SEQUENCE</scope>
    <source>
        <strain evidence="6">LB-30</strain>
    </source>
</reference>
<sequence>MRKVISLPDKNRTVVKNIALVSLISLLLVICSFHTAGLREYKVKRIIIDAGHGGKDPGTSGKISKEKDIALKVALELGDIMKEYLPDVEVVYTRKDNTFIELNERANIANKNHADLFVSIHCNAVSNPNTHGTETWVMGLHTSDGNLEVSKRENSVVLYEDNYQEKYEGFDPNSPESHILFSLSQNAYLSNSLTLAEKVEHQFKQRVQRNSRGVKQAGFLVLWKTAMPSVLIEIGFLSNEKEERYLNDEYGRTLIASGIFRAIRDYKEEIESTN</sequence>
<evidence type="ECO:0000256" key="3">
    <source>
        <dbReference type="ARBA" id="ARBA00022801"/>
    </source>
</evidence>
<dbReference type="PANTHER" id="PTHR30404:SF0">
    <property type="entry name" value="N-ACETYLMURAMOYL-L-ALANINE AMIDASE AMIC"/>
    <property type="match status" value="1"/>
</dbReference>
<comment type="caution">
    <text evidence="6">The sequence shown here is derived from an EMBL/GenBank/DDBJ whole genome shotgun (WGS) entry which is preliminary data.</text>
</comment>
<dbReference type="GO" id="GO:0008745">
    <property type="term" value="F:N-acetylmuramoyl-L-alanine amidase activity"/>
    <property type="evidence" value="ECO:0007669"/>
    <property type="project" value="UniProtKB-EC"/>
</dbReference>
<keyword evidence="3 6" id="KW-0378">Hydrolase</keyword>